<evidence type="ECO:0000313" key="2">
    <source>
        <dbReference type="EMBL" id="CCH76674.1"/>
    </source>
</evidence>
<name>A0A077LXH5_9MICO</name>
<gene>
    <name evidence="2" type="ORF">BN12_140002</name>
</gene>
<dbReference type="Pfam" id="PF14029">
    <property type="entry name" value="DUF4244"/>
    <property type="match status" value="1"/>
</dbReference>
<evidence type="ECO:0008006" key="4">
    <source>
        <dbReference type="Google" id="ProtNLM"/>
    </source>
</evidence>
<evidence type="ECO:0000313" key="3">
    <source>
        <dbReference type="Proteomes" id="UP000035721"/>
    </source>
</evidence>
<dbReference type="Proteomes" id="UP000035721">
    <property type="component" value="Unassembled WGS sequence"/>
</dbReference>
<comment type="caution">
    <text evidence="2">The sequence shown here is derived from an EMBL/GenBank/DDBJ whole genome shotgun (WGS) entry which is preliminary data.</text>
</comment>
<dbReference type="STRING" id="1194083.BN12_140002"/>
<keyword evidence="3" id="KW-1185">Reference proteome</keyword>
<dbReference type="AlphaFoldDB" id="A0A077LXH5"/>
<sequence length="71" mass="7267">MTHTMATVGYWLRRSAGRLRQRPEAGMTTAEYAVGTIAAVSFAVVLMAVVKSGAVRSALASVITGALGLGG</sequence>
<dbReference type="InterPro" id="IPR025338">
    <property type="entry name" value="DUF4244"/>
</dbReference>
<organism evidence="2 3">
    <name type="scientific">Nostocoides japonicum T1-X7</name>
    <dbReference type="NCBI Taxonomy" id="1194083"/>
    <lineage>
        <taxon>Bacteria</taxon>
        <taxon>Bacillati</taxon>
        <taxon>Actinomycetota</taxon>
        <taxon>Actinomycetes</taxon>
        <taxon>Micrococcales</taxon>
        <taxon>Intrasporangiaceae</taxon>
        <taxon>Nostocoides</taxon>
    </lineage>
</organism>
<feature type="transmembrane region" description="Helical" evidence="1">
    <location>
        <begin position="32"/>
        <end position="50"/>
    </location>
</feature>
<keyword evidence="1" id="KW-0812">Transmembrane</keyword>
<keyword evidence="1" id="KW-1133">Transmembrane helix</keyword>
<reference evidence="2 3" key="1">
    <citation type="journal article" date="2013" name="ISME J.">
        <title>A metabolic model for members of the genus Tetrasphaera involved in enhanced biological phosphorus removal.</title>
        <authorList>
            <person name="Kristiansen R."/>
            <person name="Nguyen H.T.T."/>
            <person name="Saunders A.M."/>
            <person name="Nielsen J.L."/>
            <person name="Wimmer R."/>
            <person name="Le V.Q."/>
            <person name="McIlroy S.J."/>
            <person name="Petrovski S."/>
            <person name="Seviour R.J."/>
            <person name="Calteau A."/>
            <person name="Nielsen K.L."/>
            <person name="Nielsen P.H."/>
        </authorList>
    </citation>
    <scope>NUCLEOTIDE SEQUENCE [LARGE SCALE GENOMIC DNA]</scope>
    <source>
        <strain evidence="2 3">T1-X7</strain>
    </source>
</reference>
<accession>A0A077LXH5</accession>
<evidence type="ECO:0000256" key="1">
    <source>
        <dbReference type="SAM" id="Phobius"/>
    </source>
</evidence>
<keyword evidence="1" id="KW-0472">Membrane</keyword>
<dbReference type="RefSeq" id="WP_053079935.1">
    <property type="nucleotide sequence ID" value="NZ_HF570958.1"/>
</dbReference>
<protein>
    <recommendedName>
        <fullName evidence="4">DUF4244 domain-containing protein</fullName>
    </recommendedName>
</protein>
<dbReference type="EMBL" id="CAJB01000046">
    <property type="protein sequence ID" value="CCH76674.1"/>
    <property type="molecule type" value="Genomic_DNA"/>
</dbReference>
<proteinExistence type="predicted"/>
<dbReference type="OrthoDB" id="3748241at2"/>